<name>A0A0K6FXD0_9AGAM</name>
<gene>
    <name evidence="1" type="ORF">RSOLAG22IIIB_09182</name>
</gene>
<protein>
    <submittedName>
        <fullName evidence="1">Uncharacterized protein</fullName>
    </submittedName>
</protein>
<evidence type="ECO:0000313" key="2">
    <source>
        <dbReference type="Proteomes" id="UP000044841"/>
    </source>
</evidence>
<reference evidence="1 2" key="1">
    <citation type="submission" date="2015-07" db="EMBL/GenBank/DDBJ databases">
        <authorList>
            <person name="Noorani M."/>
        </authorList>
    </citation>
    <scope>NUCLEOTIDE SEQUENCE [LARGE SCALE GENOMIC DNA]</scope>
    <source>
        <strain evidence="1">BBA 69670</strain>
    </source>
</reference>
<dbReference type="Proteomes" id="UP000044841">
    <property type="component" value="Unassembled WGS sequence"/>
</dbReference>
<evidence type="ECO:0000313" key="1">
    <source>
        <dbReference type="EMBL" id="CUA70915.1"/>
    </source>
</evidence>
<organism evidence="1 2">
    <name type="scientific">Rhizoctonia solani</name>
    <dbReference type="NCBI Taxonomy" id="456999"/>
    <lineage>
        <taxon>Eukaryota</taxon>
        <taxon>Fungi</taxon>
        <taxon>Dikarya</taxon>
        <taxon>Basidiomycota</taxon>
        <taxon>Agaricomycotina</taxon>
        <taxon>Agaricomycetes</taxon>
        <taxon>Cantharellales</taxon>
        <taxon>Ceratobasidiaceae</taxon>
        <taxon>Rhizoctonia</taxon>
    </lineage>
</organism>
<accession>A0A0K6FXD0</accession>
<sequence length="296" mass="33001">MVKRIEGILEDSMRVFEGHERVMASGGSAFSVLNTASKLPLALKVVEVKQEIHLQQHQDTSFSTAEGRGSDRIVRDVVRLQNHAEIFHQDLLTANRRAQLNEKDRFLGRHKEEYQTPEVDYHYTPNRYLTSSQLADPTTWYSVVSSKPSTESLATSDTAILEVFLFLADEHRYMAVAYISSVKPGSETPEGDDSVRQILILESNNKTVIVFDPNRHALNDTPNVLNGFGAPTVVTLGRKNSLLEMSRAGEALLRITDPKNLQGYKVVDNPPHETSWVDSFVHGLARLGVGVGADMM</sequence>
<proteinExistence type="predicted"/>
<dbReference type="AlphaFoldDB" id="A0A0K6FXD0"/>
<dbReference type="EMBL" id="CYGV01001202">
    <property type="protein sequence ID" value="CUA70915.1"/>
    <property type="molecule type" value="Genomic_DNA"/>
</dbReference>
<keyword evidence="2" id="KW-1185">Reference proteome</keyword>